<protein>
    <recommendedName>
        <fullName evidence="3">Phasin domain-containing protein</fullName>
    </recommendedName>
</protein>
<dbReference type="RefSeq" id="WP_184146496.1">
    <property type="nucleotide sequence ID" value="NZ_JACHFM010000001.1"/>
</dbReference>
<evidence type="ECO:0000313" key="2">
    <source>
        <dbReference type="Proteomes" id="UP000549457"/>
    </source>
</evidence>
<reference evidence="1 2" key="1">
    <citation type="submission" date="2020-08" db="EMBL/GenBank/DDBJ databases">
        <title>Genomic Encyclopedia of Type Strains, Phase IV (KMG-IV): sequencing the most valuable type-strain genomes for metagenomic binning, comparative biology and taxonomic classification.</title>
        <authorList>
            <person name="Goeker M."/>
        </authorList>
    </citation>
    <scope>NUCLEOTIDE SEQUENCE [LARGE SCALE GENOMIC DNA]</scope>
    <source>
        <strain evidence="1 2">DSM 101730</strain>
    </source>
</reference>
<dbReference type="AlphaFoldDB" id="A0A840SM36"/>
<dbReference type="EMBL" id="JACHFM010000001">
    <property type="protein sequence ID" value="MBB5220421.1"/>
    <property type="molecule type" value="Genomic_DNA"/>
</dbReference>
<comment type="caution">
    <text evidence="1">The sequence shown here is derived from an EMBL/GenBank/DDBJ whole genome shotgun (WGS) entry which is preliminary data.</text>
</comment>
<gene>
    <name evidence="1" type="ORF">HNP73_000342</name>
</gene>
<proteinExistence type="predicted"/>
<accession>A0A840SM36</accession>
<name>A0A840SM36_9RHOB</name>
<sequence>MFDVKTFDFKPFDFKNFDPKAFGFSPEAYTEALKAFSPEGIRAAFAKLPGLDPKSEPFAAGIAAHNKATETLVRDSRAALEAWSTLVANQVAIFEDTVKTAFAGVAPAPKAARAVRTAKARA</sequence>
<keyword evidence="2" id="KW-1185">Reference proteome</keyword>
<evidence type="ECO:0008006" key="3">
    <source>
        <dbReference type="Google" id="ProtNLM"/>
    </source>
</evidence>
<evidence type="ECO:0000313" key="1">
    <source>
        <dbReference type="EMBL" id="MBB5220421.1"/>
    </source>
</evidence>
<organism evidence="1 2">
    <name type="scientific">Amaricoccus macauensis</name>
    <dbReference type="NCBI Taxonomy" id="57001"/>
    <lineage>
        <taxon>Bacteria</taxon>
        <taxon>Pseudomonadati</taxon>
        <taxon>Pseudomonadota</taxon>
        <taxon>Alphaproteobacteria</taxon>
        <taxon>Rhodobacterales</taxon>
        <taxon>Paracoccaceae</taxon>
        <taxon>Amaricoccus</taxon>
    </lineage>
</organism>
<dbReference type="Proteomes" id="UP000549457">
    <property type="component" value="Unassembled WGS sequence"/>
</dbReference>